<dbReference type="InterPro" id="IPR029063">
    <property type="entry name" value="SAM-dependent_MTases_sf"/>
</dbReference>
<name>A0A2N3R6D2_9BIFI</name>
<dbReference type="CDD" id="cd02440">
    <property type="entry name" value="AdoMet_MTases"/>
    <property type="match status" value="1"/>
</dbReference>
<dbReference type="PANTHER" id="PTHR43464:SF19">
    <property type="entry name" value="UBIQUINONE BIOSYNTHESIS O-METHYLTRANSFERASE, MITOCHONDRIAL"/>
    <property type="match status" value="1"/>
</dbReference>
<keyword evidence="2 6" id="KW-0808">Transferase</keyword>
<evidence type="ECO:0000256" key="1">
    <source>
        <dbReference type="ARBA" id="ARBA00022603"/>
    </source>
</evidence>
<evidence type="ECO:0000256" key="3">
    <source>
        <dbReference type="ARBA" id="ARBA00022691"/>
    </source>
</evidence>
<dbReference type="Proteomes" id="UP000233762">
    <property type="component" value="Unassembled WGS sequence"/>
</dbReference>
<keyword evidence="1 6" id="KW-0489">Methyltransferase</keyword>
<protein>
    <submittedName>
        <fullName evidence="6">rRNA (Guanine-N1-)-methyltransferase</fullName>
    </submittedName>
</protein>
<sequence length="340" mass="37532">MHSCTRPYPHCHPPPIPHSYTPATRDSRGGYYGGMNPARLARFHDCARYFICPLCHAELNLAGTSLRCPNRHTFDIAKQGYVNLAPAAKQSQFYSKESFANRGRILNAGYYSHIASAVLAAVRTHCPANPRPAVLDAGCGEGFYARAVQQANPQADVLAFDISKDSVQQAAREDTSLAVRWFVGNLADLPLRDAAVDCILDVFSPVHYGEFGRVLRPGGIVVKAVPGARHDEQLRELASAHLRHTDYSNEQTVDQFARHFDVLDTRLVSQTFAMSPDDVRVFAHMTPLLFNVDVDALDLSQISELTIEAQVIVGRDRRTLTPAQRHHVADVVAHDGEVEA</sequence>
<dbReference type="Pfam" id="PF13649">
    <property type="entry name" value="Methyltransf_25"/>
    <property type="match status" value="1"/>
</dbReference>
<feature type="domain" description="23S rRNA (guanine(745)-N(1))-methyltransferase N-terminal" evidence="5">
    <location>
        <begin position="50"/>
        <end position="89"/>
    </location>
</feature>
<evidence type="ECO:0000259" key="4">
    <source>
        <dbReference type="Pfam" id="PF13649"/>
    </source>
</evidence>
<gene>
    <name evidence="6" type="ORF">CQR50_0151</name>
</gene>
<evidence type="ECO:0000313" key="7">
    <source>
        <dbReference type="Proteomes" id="UP000233762"/>
    </source>
</evidence>
<comment type="caution">
    <text evidence="6">The sequence shown here is derived from an EMBL/GenBank/DDBJ whole genome shotgun (WGS) entry which is preliminary data.</text>
</comment>
<dbReference type="Gene3D" id="3.40.50.150">
    <property type="entry name" value="Vaccinia Virus protein VP39"/>
    <property type="match status" value="1"/>
</dbReference>
<dbReference type="InterPro" id="IPR041698">
    <property type="entry name" value="Methyltransf_25"/>
</dbReference>
<evidence type="ECO:0000259" key="5">
    <source>
        <dbReference type="Pfam" id="PF21302"/>
    </source>
</evidence>
<proteinExistence type="predicted"/>
<feature type="domain" description="Methyltransferase" evidence="4">
    <location>
        <begin position="134"/>
        <end position="219"/>
    </location>
</feature>
<dbReference type="PANTHER" id="PTHR43464">
    <property type="entry name" value="METHYLTRANSFERASE"/>
    <property type="match status" value="1"/>
</dbReference>
<evidence type="ECO:0000313" key="6">
    <source>
        <dbReference type="EMBL" id="PKV04897.1"/>
    </source>
</evidence>
<dbReference type="GO" id="GO:0032259">
    <property type="term" value="P:methylation"/>
    <property type="evidence" value="ECO:0007669"/>
    <property type="project" value="UniProtKB-KW"/>
</dbReference>
<dbReference type="EMBL" id="PCHH01000001">
    <property type="protein sequence ID" value="PKV04897.1"/>
    <property type="molecule type" value="Genomic_DNA"/>
</dbReference>
<reference evidence="6 7" key="1">
    <citation type="submission" date="2017-10" db="EMBL/GenBank/DDBJ databases">
        <title>Bifidobacterium genomics.</title>
        <authorList>
            <person name="Lugli G.A."/>
            <person name="Milani C."/>
            <person name="Mancabelli L."/>
        </authorList>
    </citation>
    <scope>NUCLEOTIDE SEQUENCE [LARGE SCALE GENOMIC DNA]</scope>
    <source>
        <strain evidence="6 7">1520B</strain>
    </source>
</reference>
<evidence type="ECO:0000256" key="2">
    <source>
        <dbReference type="ARBA" id="ARBA00022679"/>
    </source>
</evidence>
<keyword evidence="3" id="KW-0949">S-adenosyl-L-methionine</keyword>
<dbReference type="AlphaFoldDB" id="A0A2N3R6D2"/>
<dbReference type="SUPFAM" id="SSF53335">
    <property type="entry name" value="S-adenosyl-L-methionine-dependent methyltransferases"/>
    <property type="match status" value="1"/>
</dbReference>
<dbReference type="Pfam" id="PF21302">
    <property type="entry name" value="Zn_ribbon_RlmA"/>
    <property type="match status" value="1"/>
</dbReference>
<dbReference type="InterPro" id="IPR048647">
    <property type="entry name" value="RlmA_N"/>
</dbReference>
<accession>A0A2N3R6D2</accession>
<organism evidence="6 7">
    <name type="scientific">Bifidobacterium pseudolongum subsp. globosum</name>
    <dbReference type="NCBI Taxonomy" id="1690"/>
    <lineage>
        <taxon>Bacteria</taxon>
        <taxon>Bacillati</taxon>
        <taxon>Actinomycetota</taxon>
        <taxon>Actinomycetes</taxon>
        <taxon>Bifidobacteriales</taxon>
        <taxon>Bifidobacteriaceae</taxon>
        <taxon>Bifidobacterium</taxon>
    </lineage>
</organism>
<dbReference type="GO" id="GO:0008168">
    <property type="term" value="F:methyltransferase activity"/>
    <property type="evidence" value="ECO:0007669"/>
    <property type="project" value="UniProtKB-KW"/>
</dbReference>